<evidence type="ECO:0000313" key="3">
    <source>
        <dbReference type="Proteomes" id="UP000186817"/>
    </source>
</evidence>
<sequence>MERAIPLYILMAEVSHSHPEGAFGGNPEIPADKLFCSRLTGHVLAIQESLGGSRKEERAVIIQFVQDAALIITGPRRPRSQEKLRKAATEIAFAHSSEYVLILEVVMEAALRELLGATTRRERGGCSFPLPLKAGRSNLARPTKGHRSPGVGKKSETWQVMFVTATDRLEQAPGALRVGKYKKDEVHRKWPSCLPVAELHRPVESKEQHADKVERTSLARPQPWRDPEAAVDALGGARSTLVEAFRVACDPSPAAAAQRAEALSFLAQALAPLGGAFHAPSGNVAMAFCPFPLCSVSELGVKGFSCAPLPALPELPELSLQVLLVFPSGPARLRICLGDFFSGSYTLLLATLGYNSRHPGPASAWLKTYVLISFINGTMGHIDLVQNMLLHNFPALQLSLPISVNLMHVVQLLVPGVSFCGAYFGWQHLKMQRKVMVEAYQRELMMMLEHPPWPPPPLIPLPGMPPGALPPGPPAPAHGAAAQPVRCGFFRNARE</sequence>
<reference evidence="2 3" key="1">
    <citation type="submission" date="2016-02" db="EMBL/GenBank/DDBJ databases">
        <title>Genome analysis of coral dinoflagellate symbionts highlights evolutionary adaptations to a symbiotic lifestyle.</title>
        <authorList>
            <person name="Aranda M."/>
            <person name="Li Y."/>
            <person name="Liew Y.J."/>
            <person name="Baumgarten S."/>
            <person name="Simakov O."/>
            <person name="Wilson M."/>
            <person name="Piel J."/>
            <person name="Ashoor H."/>
            <person name="Bougouffa S."/>
            <person name="Bajic V.B."/>
            <person name="Ryu T."/>
            <person name="Ravasi T."/>
            <person name="Bayer T."/>
            <person name="Micklem G."/>
            <person name="Kim H."/>
            <person name="Bhak J."/>
            <person name="Lajeunesse T.C."/>
            <person name="Voolstra C.R."/>
        </authorList>
    </citation>
    <scope>NUCLEOTIDE SEQUENCE [LARGE SCALE GENOMIC DNA]</scope>
    <source>
        <strain evidence="2 3">CCMP2467</strain>
    </source>
</reference>
<keyword evidence="3" id="KW-1185">Reference proteome</keyword>
<dbReference type="OrthoDB" id="448522at2759"/>
<comment type="caution">
    <text evidence="2">The sequence shown here is derived from an EMBL/GenBank/DDBJ whole genome shotgun (WGS) entry which is preliminary data.</text>
</comment>
<dbReference type="Proteomes" id="UP000186817">
    <property type="component" value="Unassembled WGS sequence"/>
</dbReference>
<dbReference type="AlphaFoldDB" id="A0A1Q9DVC6"/>
<protein>
    <submittedName>
        <fullName evidence="2">Uncharacterized protein</fullName>
    </submittedName>
</protein>
<gene>
    <name evidence="2" type="ORF">AK812_SmicGene18357</name>
</gene>
<feature type="transmembrane region" description="Helical" evidence="1">
    <location>
        <begin position="406"/>
        <end position="426"/>
    </location>
</feature>
<evidence type="ECO:0000313" key="2">
    <source>
        <dbReference type="EMBL" id="OLP99143.1"/>
    </source>
</evidence>
<evidence type="ECO:0000256" key="1">
    <source>
        <dbReference type="SAM" id="Phobius"/>
    </source>
</evidence>
<dbReference type="EMBL" id="LSRX01000373">
    <property type="protein sequence ID" value="OLP99143.1"/>
    <property type="molecule type" value="Genomic_DNA"/>
</dbReference>
<keyword evidence="1" id="KW-0812">Transmembrane</keyword>
<keyword evidence="1" id="KW-1133">Transmembrane helix</keyword>
<proteinExistence type="predicted"/>
<accession>A0A1Q9DVC6</accession>
<name>A0A1Q9DVC6_SYMMI</name>
<keyword evidence="1" id="KW-0472">Membrane</keyword>
<organism evidence="2 3">
    <name type="scientific">Symbiodinium microadriaticum</name>
    <name type="common">Dinoflagellate</name>
    <name type="synonym">Zooxanthella microadriatica</name>
    <dbReference type="NCBI Taxonomy" id="2951"/>
    <lineage>
        <taxon>Eukaryota</taxon>
        <taxon>Sar</taxon>
        <taxon>Alveolata</taxon>
        <taxon>Dinophyceae</taxon>
        <taxon>Suessiales</taxon>
        <taxon>Symbiodiniaceae</taxon>
        <taxon>Symbiodinium</taxon>
    </lineage>
</organism>